<name>A0A484H6W4_9ZZZZ</name>
<proteinExistence type="predicted"/>
<protein>
    <submittedName>
        <fullName evidence="1">Uncharacterized protein</fullName>
    </submittedName>
</protein>
<evidence type="ECO:0000313" key="1">
    <source>
        <dbReference type="EMBL" id="VBB69115.1"/>
    </source>
</evidence>
<reference evidence="1" key="1">
    <citation type="submission" date="2018-10" db="EMBL/GenBank/DDBJ databases">
        <authorList>
            <person name="Gruber-Vodicka H."/>
            <person name="Jaeckle O."/>
        </authorList>
    </citation>
    <scope>NUCLEOTIDE SEQUENCE</scope>
</reference>
<dbReference type="AlphaFoldDB" id="A0A484H6W4"/>
<gene>
    <name evidence="1" type="ORF">RIEGSTA812A_PEG_588</name>
</gene>
<accession>A0A484H6W4</accession>
<dbReference type="EMBL" id="LR026963">
    <property type="protein sequence ID" value="VBB69115.1"/>
    <property type="molecule type" value="Genomic_DNA"/>
</dbReference>
<sequence>MGVTFQPIQKYEQGRSQCQPSLRSLPCMIYYIPILWAQYHCRFTTT</sequence>
<organism evidence="1">
    <name type="scientific">invertebrate metagenome</name>
    <dbReference type="NCBI Taxonomy" id="1711999"/>
    <lineage>
        <taxon>unclassified sequences</taxon>
        <taxon>metagenomes</taxon>
        <taxon>organismal metagenomes</taxon>
    </lineage>
</organism>